<feature type="compositionally biased region" description="Basic residues" evidence="1">
    <location>
        <begin position="18"/>
        <end position="28"/>
    </location>
</feature>
<name>A0A218MM22_9VIRU</name>
<protein>
    <submittedName>
        <fullName evidence="2">Uncharacterized protein</fullName>
    </submittedName>
</protein>
<feature type="region of interest" description="Disordered" evidence="1">
    <location>
        <begin position="59"/>
        <end position="82"/>
    </location>
</feature>
<accession>A0A218MM22</accession>
<dbReference type="EMBL" id="KY052827">
    <property type="protein sequence ID" value="ASF00318.1"/>
    <property type="molecule type" value="Genomic_DNA"/>
</dbReference>
<evidence type="ECO:0000256" key="1">
    <source>
        <dbReference type="SAM" id="MobiDB-lite"/>
    </source>
</evidence>
<reference evidence="2" key="1">
    <citation type="submission" date="2016-10" db="EMBL/GenBank/DDBJ databases">
        <authorList>
            <person name="Varghese N."/>
        </authorList>
    </citation>
    <scope>NUCLEOTIDE SEQUENCE</scope>
</reference>
<evidence type="ECO:0000313" key="2">
    <source>
        <dbReference type="EMBL" id="ASF00318.1"/>
    </source>
</evidence>
<reference evidence="2" key="2">
    <citation type="journal article" date="2017" name="Nat. Commun.">
        <title>Single-virus genomics reveals hidden cosmopolitan and abundant viruses.</title>
        <authorList>
            <person name="Martinez-Hernandez F."/>
            <person name="Fornas O."/>
            <person name="Lluesma Gomez M."/>
            <person name="Bolduc B."/>
            <person name="de la Cruz Pena M.J."/>
            <person name="Martinez J.M."/>
            <person name="Anton J."/>
            <person name="Gasol J.M."/>
            <person name="Rosselli R."/>
            <person name="Rodriguez-Valera F."/>
            <person name="Sullivan M.B."/>
            <person name="Acinas S.G."/>
            <person name="Martinez-Garcia M."/>
        </authorList>
    </citation>
    <scope>NUCLEOTIDE SEQUENCE</scope>
</reference>
<sequence length="82" mass="8962">MARTGGFSQGPMGIHNTQKIRKHKLKRGVTRDMNAAAGTLVNTKNPYSPGGFYAAAPKAIGPRFGSTKNPPRAKFPGRRRRR</sequence>
<organism evidence="2">
    <name type="scientific">uncultured virus</name>
    <dbReference type="NCBI Taxonomy" id="340016"/>
    <lineage>
        <taxon>Viruses</taxon>
        <taxon>environmental samples</taxon>
    </lineage>
</organism>
<proteinExistence type="predicted"/>
<feature type="region of interest" description="Disordered" evidence="1">
    <location>
        <begin position="1"/>
        <end position="28"/>
    </location>
</feature>